<feature type="region of interest" description="Disordered" evidence="1">
    <location>
        <begin position="33"/>
        <end position="64"/>
    </location>
</feature>
<evidence type="ECO:0000313" key="3">
    <source>
        <dbReference type="Proteomes" id="UP000193040"/>
    </source>
</evidence>
<dbReference type="AlphaFoldDB" id="A0A1X0Y032"/>
<dbReference type="Proteomes" id="UP000193040">
    <property type="component" value="Unassembled WGS sequence"/>
</dbReference>
<sequence>MHANTVVKCFLSPVPARRSRRTPNPACLAAIDFADRQSRHPSAQGRATSTSAAPRPRCRKGTEN</sequence>
<comment type="caution">
    <text evidence="2">The sequence shown here is derived from an EMBL/GenBank/DDBJ whole genome shotgun (WGS) entry which is preliminary data.</text>
</comment>
<accession>A0A1X0Y032</accession>
<protein>
    <submittedName>
        <fullName evidence="2">Uncharacterized protein</fullName>
    </submittedName>
</protein>
<proteinExistence type="predicted"/>
<organism evidence="2 3">
    <name type="scientific">Mycobacterium simiae</name>
    <name type="common">Mycobacterium habana</name>
    <dbReference type="NCBI Taxonomy" id="1784"/>
    <lineage>
        <taxon>Bacteria</taxon>
        <taxon>Bacillati</taxon>
        <taxon>Actinomycetota</taxon>
        <taxon>Actinomycetes</taxon>
        <taxon>Mycobacteriales</taxon>
        <taxon>Mycobacteriaceae</taxon>
        <taxon>Mycobacterium</taxon>
        <taxon>Mycobacterium simiae complex</taxon>
    </lineage>
</organism>
<evidence type="ECO:0000313" key="2">
    <source>
        <dbReference type="EMBL" id="ORJ58452.1"/>
    </source>
</evidence>
<evidence type="ECO:0000256" key="1">
    <source>
        <dbReference type="SAM" id="MobiDB-lite"/>
    </source>
</evidence>
<reference evidence="2 3" key="1">
    <citation type="submission" date="2017-03" db="EMBL/GenBank/DDBJ databases">
        <title>Genomic insights into Mycobacterium simiae human colonization.</title>
        <authorList>
            <person name="Steffani J.L."/>
            <person name="Brunck M.E."/>
            <person name="Cruz E."/>
            <person name="Montiel R."/>
            <person name="Barona F."/>
        </authorList>
    </citation>
    <scope>NUCLEOTIDE SEQUENCE [LARGE SCALE GENOMIC DNA]</scope>
    <source>
        <strain evidence="2 3">MsiGto</strain>
    </source>
</reference>
<gene>
    <name evidence="2" type="ORF">B5M45_18695</name>
</gene>
<keyword evidence="3" id="KW-1185">Reference proteome</keyword>
<name>A0A1X0Y032_MYCSI</name>
<dbReference type="EMBL" id="MZZM01000024">
    <property type="protein sequence ID" value="ORJ58452.1"/>
    <property type="molecule type" value="Genomic_DNA"/>
</dbReference>